<dbReference type="GO" id="GO:0004362">
    <property type="term" value="F:glutathione-disulfide reductase (NADPH) activity"/>
    <property type="evidence" value="ECO:0007669"/>
    <property type="project" value="TreeGrafter"/>
</dbReference>
<dbReference type="Gene3D" id="3.50.50.60">
    <property type="entry name" value="FAD/NAD(P)-binding domain"/>
    <property type="match status" value="1"/>
</dbReference>
<comment type="cofactor">
    <cofactor evidence="1">
        <name>FAD</name>
        <dbReference type="ChEBI" id="CHEBI:57692"/>
    </cofactor>
</comment>
<dbReference type="AlphaFoldDB" id="A0A0M3JPT8"/>
<keyword evidence="5" id="KW-0676">Redox-active center</keyword>
<dbReference type="GO" id="GO:0006749">
    <property type="term" value="P:glutathione metabolic process"/>
    <property type="evidence" value="ECO:0007669"/>
    <property type="project" value="TreeGrafter"/>
</dbReference>
<dbReference type="WBParaSite" id="ASIM_0000968901-mRNA-1">
    <property type="protein sequence ID" value="ASIM_0000968901-mRNA-1"/>
    <property type="gene ID" value="ASIM_0000968901"/>
</dbReference>
<keyword evidence="3" id="KW-0560">Oxidoreductase</keyword>
<proteinExistence type="inferred from homology"/>
<evidence type="ECO:0000256" key="3">
    <source>
        <dbReference type="ARBA" id="ARBA00023002"/>
    </source>
</evidence>
<evidence type="ECO:0000256" key="2">
    <source>
        <dbReference type="ARBA" id="ARBA00007532"/>
    </source>
</evidence>
<dbReference type="GO" id="GO:0045454">
    <property type="term" value="P:cell redox homeostasis"/>
    <property type="evidence" value="ECO:0007669"/>
    <property type="project" value="InterPro"/>
</dbReference>
<comment type="similarity">
    <text evidence="2">Belongs to the class-I pyridine nucleotide-disulfide oxidoreductase family.</text>
</comment>
<reference evidence="6" key="1">
    <citation type="submission" date="2017-02" db="UniProtKB">
        <authorList>
            <consortium name="WormBaseParasite"/>
        </authorList>
    </citation>
    <scope>IDENTIFICATION</scope>
</reference>
<dbReference type="GO" id="GO:0005739">
    <property type="term" value="C:mitochondrion"/>
    <property type="evidence" value="ECO:0007669"/>
    <property type="project" value="TreeGrafter"/>
</dbReference>
<sequence length="41" mass="4379">LYKGKHTLIATGGYPNFPADIPGAELGITSDGFFELNDLPK</sequence>
<dbReference type="GO" id="GO:0050660">
    <property type="term" value="F:flavin adenine dinucleotide binding"/>
    <property type="evidence" value="ECO:0007669"/>
    <property type="project" value="InterPro"/>
</dbReference>
<dbReference type="PANTHER" id="PTHR42737">
    <property type="entry name" value="GLUTATHIONE REDUCTASE"/>
    <property type="match status" value="1"/>
</dbReference>
<evidence type="ECO:0000256" key="4">
    <source>
        <dbReference type="ARBA" id="ARBA00023157"/>
    </source>
</evidence>
<dbReference type="GO" id="GO:0005829">
    <property type="term" value="C:cytosol"/>
    <property type="evidence" value="ECO:0007669"/>
    <property type="project" value="TreeGrafter"/>
</dbReference>
<organism evidence="6">
    <name type="scientific">Anisakis simplex</name>
    <name type="common">Herring worm</name>
    <dbReference type="NCBI Taxonomy" id="6269"/>
    <lineage>
        <taxon>Eukaryota</taxon>
        <taxon>Metazoa</taxon>
        <taxon>Ecdysozoa</taxon>
        <taxon>Nematoda</taxon>
        <taxon>Chromadorea</taxon>
        <taxon>Rhabditida</taxon>
        <taxon>Spirurina</taxon>
        <taxon>Ascaridomorpha</taxon>
        <taxon>Ascaridoidea</taxon>
        <taxon>Anisakidae</taxon>
        <taxon>Anisakis</taxon>
        <taxon>Anisakis simplex complex</taxon>
    </lineage>
</organism>
<dbReference type="GO" id="GO:0034599">
    <property type="term" value="P:cellular response to oxidative stress"/>
    <property type="evidence" value="ECO:0007669"/>
    <property type="project" value="TreeGrafter"/>
</dbReference>
<evidence type="ECO:0000313" key="6">
    <source>
        <dbReference type="WBParaSite" id="ASIM_0000968901-mRNA-1"/>
    </source>
</evidence>
<protein>
    <submittedName>
        <fullName evidence="6">Glutathione reductase, mitochondrial (inferred by orthology to a human protein)</fullName>
    </submittedName>
</protein>
<dbReference type="InterPro" id="IPR046952">
    <property type="entry name" value="GSHR/TRXR-like"/>
</dbReference>
<evidence type="ECO:0000256" key="1">
    <source>
        <dbReference type="ARBA" id="ARBA00001974"/>
    </source>
</evidence>
<dbReference type="PANTHER" id="PTHR42737:SF2">
    <property type="entry name" value="GLUTATHIONE REDUCTASE"/>
    <property type="match status" value="1"/>
</dbReference>
<name>A0A0M3JPT8_ANISI</name>
<dbReference type="InterPro" id="IPR036188">
    <property type="entry name" value="FAD/NAD-bd_sf"/>
</dbReference>
<evidence type="ECO:0000256" key="5">
    <source>
        <dbReference type="ARBA" id="ARBA00023284"/>
    </source>
</evidence>
<accession>A0A0M3JPT8</accession>
<keyword evidence="4" id="KW-1015">Disulfide bond</keyword>